<evidence type="ECO:0000313" key="2">
    <source>
        <dbReference type="EMBL" id="MPC28901.1"/>
    </source>
</evidence>
<comment type="caution">
    <text evidence="2">The sequence shown here is derived from an EMBL/GenBank/DDBJ whole genome shotgun (WGS) entry which is preliminary data.</text>
</comment>
<evidence type="ECO:0000256" key="1">
    <source>
        <dbReference type="SAM" id="MobiDB-lite"/>
    </source>
</evidence>
<dbReference type="EMBL" id="VSRR010001986">
    <property type="protein sequence ID" value="MPC28901.1"/>
    <property type="molecule type" value="Genomic_DNA"/>
</dbReference>
<organism evidence="2 3">
    <name type="scientific">Portunus trituberculatus</name>
    <name type="common">Swimming crab</name>
    <name type="synonym">Neptunus trituberculatus</name>
    <dbReference type="NCBI Taxonomy" id="210409"/>
    <lineage>
        <taxon>Eukaryota</taxon>
        <taxon>Metazoa</taxon>
        <taxon>Ecdysozoa</taxon>
        <taxon>Arthropoda</taxon>
        <taxon>Crustacea</taxon>
        <taxon>Multicrustacea</taxon>
        <taxon>Malacostraca</taxon>
        <taxon>Eumalacostraca</taxon>
        <taxon>Eucarida</taxon>
        <taxon>Decapoda</taxon>
        <taxon>Pleocyemata</taxon>
        <taxon>Brachyura</taxon>
        <taxon>Eubrachyura</taxon>
        <taxon>Portunoidea</taxon>
        <taxon>Portunidae</taxon>
        <taxon>Portuninae</taxon>
        <taxon>Portunus</taxon>
    </lineage>
</organism>
<feature type="region of interest" description="Disordered" evidence="1">
    <location>
        <begin position="1"/>
        <end position="25"/>
    </location>
</feature>
<evidence type="ECO:0000313" key="3">
    <source>
        <dbReference type="Proteomes" id="UP000324222"/>
    </source>
</evidence>
<protein>
    <submittedName>
        <fullName evidence="2">Uncharacterized protein</fullName>
    </submittedName>
</protein>
<reference evidence="2 3" key="1">
    <citation type="submission" date="2019-05" db="EMBL/GenBank/DDBJ databases">
        <title>Another draft genome of Portunus trituberculatus and its Hox gene families provides insights of decapod evolution.</title>
        <authorList>
            <person name="Jeong J.-H."/>
            <person name="Song I."/>
            <person name="Kim S."/>
            <person name="Choi T."/>
            <person name="Kim D."/>
            <person name="Ryu S."/>
            <person name="Kim W."/>
        </authorList>
    </citation>
    <scope>NUCLEOTIDE SEQUENCE [LARGE SCALE GENOMIC DNA]</scope>
    <source>
        <tissue evidence="2">Muscle</tissue>
    </source>
</reference>
<keyword evidence="3" id="KW-1185">Reference proteome</keyword>
<dbReference type="AlphaFoldDB" id="A0A5B7E4D9"/>
<dbReference type="Proteomes" id="UP000324222">
    <property type="component" value="Unassembled WGS sequence"/>
</dbReference>
<proteinExistence type="predicted"/>
<accession>A0A5B7E4D9</accession>
<name>A0A5B7E4D9_PORTR</name>
<feature type="compositionally biased region" description="Polar residues" evidence="1">
    <location>
        <begin position="1"/>
        <end position="16"/>
    </location>
</feature>
<dbReference type="OrthoDB" id="10039782at2759"/>
<sequence length="79" mass="8464">MHPNSAPDNNNTTLRISVSWGGPESSKSIVLSHSTVMTAPYGYMGGMMSSNSYRGAQQYWGDAAHNDQGSTAVRGKEDI</sequence>
<gene>
    <name evidence="2" type="ORF">E2C01_022114</name>
</gene>